<sequence length="313" mass="36473">MVKPRIILHIGLPKTATSTLQQYIFPKLDLVYLGVKQPREQYQEPLYNEVMDYICSKEPEGKQLEVVKSQVKDFLEKSSKTLLLSEEMLVVDEGNINWQTKLNRLASIFHDFDVELLVTVREPIKAAFSFYVELFNNVKYEFPDFSTFLLNSNKAKIYNYKYLDEVIMNNFPKSRVKYIPFELIKSESIYLKEVFDFLDVESKESFSLVDSNYKKKTEKGVQSSPKTLGNIFYNFTQTSLYRHLSKLSFLKKALRPLILPLLKIKLSAGETVPFPSDSEIKEYEILFNESGEYLFTKVGIDYREVVKASRKGD</sequence>
<evidence type="ECO:0008006" key="3">
    <source>
        <dbReference type="Google" id="ProtNLM"/>
    </source>
</evidence>
<reference evidence="1 2" key="1">
    <citation type="submission" date="2016-09" db="EMBL/GenBank/DDBJ databases">
        <title>Pseudoalteromonas amylolytica sp. nov., isolated from the surface seawater.</title>
        <authorList>
            <person name="Wu Y.-H."/>
            <person name="Cheng H."/>
            <person name="Jin X.-B."/>
            <person name="Wang C.-S."/>
            <person name="Xu X.-W."/>
        </authorList>
    </citation>
    <scope>NUCLEOTIDE SEQUENCE [LARGE SCALE GENOMIC DNA]</scope>
    <source>
        <strain evidence="1 2">JW1</strain>
    </source>
</reference>
<organism evidence="1 2">
    <name type="scientific">Pseudoalteromonas amylolytica</name>
    <dbReference type="NCBI Taxonomy" id="1859457"/>
    <lineage>
        <taxon>Bacteria</taxon>
        <taxon>Pseudomonadati</taxon>
        <taxon>Pseudomonadota</taxon>
        <taxon>Gammaproteobacteria</taxon>
        <taxon>Alteromonadales</taxon>
        <taxon>Pseudoalteromonadaceae</taxon>
        <taxon>Pseudoalteromonas</taxon>
    </lineage>
</organism>
<dbReference type="Proteomes" id="UP000179786">
    <property type="component" value="Unassembled WGS sequence"/>
</dbReference>
<accession>A0A1S1N3C6</accession>
<protein>
    <recommendedName>
        <fullName evidence="3">Sulfotransferase domain-containing protein</fullName>
    </recommendedName>
</protein>
<dbReference type="OrthoDB" id="7866425at2"/>
<comment type="caution">
    <text evidence="1">The sequence shown here is derived from an EMBL/GenBank/DDBJ whole genome shotgun (WGS) entry which is preliminary data.</text>
</comment>
<dbReference type="RefSeq" id="WP_070983255.1">
    <property type="nucleotide sequence ID" value="NZ_MKJU01000006.1"/>
</dbReference>
<gene>
    <name evidence="1" type="ORF">BET10_04375</name>
</gene>
<dbReference type="STRING" id="1859457.BET10_04375"/>
<dbReference type="Gene3D" id="3.40.50.300">
    <property type="entry name" value="P-loop containing nucleotide triphosphate hydrolases"/>
    <property type="match status" value="1"/>
</dbReference>
<dbReference type="EMBL" id="MKJU01000006">
    <property type="protein sequence ID" value="OHU92696.1"/>
    <property type="molecule type" value="Genomic_DNA"/>
</dbReference>
<evidence type="ECO:0000313" key="2">
    <source>
        <dbReference type="Proteomes" id="UP000179786"/>
    </source>
</evidence>
<dbReference type="AlphaFoldDB" id="A0A1S1N3C6"/>
<name>A0A1S1N3C6_9GAMM</name>
<proteinExistence type="predicted"/>
<dbReference type="SUPFAM" id="SSF52540">
    <property type="entry name" value="P-loop containing nucleoside triphosphate hydrolases"/>
    <property type="match status" value="1"/>
</dbReference>
<keyword evidence="2" id="KW-1185">Reference proteome</keyword>
<evidence type="ECO:0000313" key="1">
    <source>
        <dbReference type="EMBL" id="OHU92696.1"/>
    </source>
</evidence>
<dbReference type="InterPro" id="IPR027417">
    <property type="entry name" value="P-loop_NTPase"/>
</dbReference>